<accession>A0A3D9H6S3</accession>
<evidence type="ECO:0000256" key="1">
    <source>
        <dbReference type="SAM" id="MobiDB-lite"/>
    </source>
</evidence>
<keyword evidence="3" id="KW-1185">Reference proteome</keyword>
<reference evidence="2 3" key="1">
    <citation type="submission" date="2018-07" db="EMBL/GenBank/DDBJ databases">
        <title>Genomic Encyclopedia of Type Strains, Phase III (KMG-III): the genomes of soil and plant-associated and newly described type strains.</title>
        <authorList>
            <person name="Whitman W."/>
        </authorList>
    </citation>
    <scope>NUCLEOTIDE SEQUENCE [LARGE SCALE GENOMIC DNA]</scope>
    <source>
        <strain evidence="2 3">CECT 7946</strain>
    </source>
</reference>
<proteinExistence type="predicted"/>
<dbReference type="Proteomes" id="UP000256980">
    <property type="component" value="Unassembled WGS sequence"/>
</dbReference>
<protein>
    <submittedName>
        <fullName evidence="2">Uncharacterized protein</fullName>
    </submittedName>
</protein>
<organism evidence="2 3">
    <name type="scientific">Winogradskyella eximia</name>
    <dbReference type="NCBI Taxonomy" id="262006"/>
    <lineage>
        <taxon>Bacteria</taxon>
        <taxon>Pseudomonadati</taxon>
        <taxon>Bacteroidota</taxon>
        <taxon>Flavobacteriia</taxon>
        <taxon>Flavobacteriales</taxon>
        <taxon>Flavobacteriaceae</taxon>
        <taxon>Winogradskyella</taxon>
    </lineage>
</organism>
<evidence type="ECO:0000313" key="3">
    <source>
        <dbReference type="Proteomes" id="UP000256980"/>
    </source>
</evidence>
<dbReference type="AlphaFoldDB" id="A0A3D9H6S3"/>
<feature type="compositionally biased region" description="Low complexity" evidence="1">
    <location>
        <begin position="14"/>
        <end position="23"/>
    </location>
</feature>
<dbReference type="EMBL" id="QRDV01000002">
    <property type="protein sequence ID" value="RED45184.1"/>
    <property type="molecule type" value="Genomic_DNA"/>
</dbReference>
<gene>
    <name evidence="2" type="ORF">DFQ10_10251</name>
</gene>
<feature type="region of interest" description="Disordered" evidence="1">
    <location>
        <begin position="1"/>
        <end position="44"/>
    </location>
</feature>
<dbReference type="RefSeq" id="WP_262510799.1">
    <property type="nucleotide sequence ID" value="NZ_QRDV01000002.1"/>
</dbReference>
<sequence>MSDNRKFKTKVTQTNPTNPTGGTDIKNRKFNIDKKSIDENQSRS</sequence>
<feature type="compositionally biased region" description="Basic and acidic residues" evidence="1">
    <location>
        <begin position="25"/>
        <end position="44"/>
    </location>
</feature>
<evidence type="ECO:0000313" key="2">
    <source>
        <dbReference type="EMBL" id="RED45184.1"/>
    </source>
</evidence>
<name>A0A3D9H6S3_9FLAO</name>
<comment type="caution">
    <text evidence="2">The sequence shown here is derived from an EMBL/GenBank/DDBJ whole genome shotgun (WGS) entry which is preliminary data.</text>
</comment>